<accession>A0A6L5GS59</accession>
<dbReference type="AlphaFoldDB" id="A0A6L5GS59"/>
<reference evidence="2" key="1">
    <citation type="journal article" date="2020" name="Appl. Environ. Microbiol.">
        <title>Medium-Chain Fatty Acid Synthesis by 'Candidatus Weimeria bifida' gen. nov., sp. nov., and 'Candidatus Pseudoramibacter fermentans' sp. nov.</title>
        <authorList>
            <person name="Scarborough M.J."/>
            <person name="Myers K.S."/>
            <person name="Donohue T.J."/>
            <person name="Noguera D.R."/>
        </authorList>
    </citation>
    <scope>NUCLEOTIDE SEQUENCE</scope>
    <source>
        <strain evidence="2">EUB1.1</strain>
    </source>
</reference>
<evidence type="ECO:0000256" key="1">
    <source>
        <dbReference type="SAM" id="Phobius"/>
    </source>
</evidence>
<keyword evidence="1" id="KW-0812">Transmembrane</keyword>
<name>A0A6L5GS59_9FIRM</name>
<keyword evidence="3" id="KW-1185">Reference proteome</keyword>
<gene>
    <name evidence="2" type="ORF">FRC53_06195</name>
</gene>
<evidence type="ECO:0000313" key="3">
    <source>
        <dbReference type="Proteomes" id="UP000473648"/>
    </source>
</evidence>
<sequence length="66" mass="7334">MGQGEHKVRDLVVYFIVAFALIFLMSSFVIGDVYNNASKIQLTKDGIQQVYQINIGAKPTSSLNNQ</sequence>
<keyword evidence="1" id="KW-1133">Transmembrane helix</keyword>
<dbReference type="Proteomes" id="UP000473648">
    <property type="component" value="Unassembled WGS sequence"/>
</dbReference>
<evidence type="ECO:0000313" key="2">
    <source>
        <dbReference type="EMBL" id="MQM73003.1"/>
    </source>
</evidence>
<comment type="caution">
    <text evidence="2">The sequence shown here is derived from an EMBL/GenBank/DDBJ whole genome shotgun (WGS) entry which is preliminary data.</text>
</comment>
<protein>
    <submittedName>
        <fullName evidence="2">Uncharacterized protein</fullName>
    </submittedName>
</protein>
<keyword evidence="1" id="KW-0472">Membrane</keyword>
<feature type="transmembrane region" description="Helical" evidence="1">
    <location>
        <begin position="12"/>
        <end position="34"/>
    </location>
</feature>
<organism evidence="2 3">
    <name type="scientific">Candidatus Pseudoramibacter fermentans</name>
    <dbReference type="NCBI Taxonomy" id="2594427"/>
    <lineage>
        <taxon>Bacteria</taxon>
        <taxon>Bacillati</taxon>
        <taxon>Bacillota</taxon>
        <taxon>Clostridia</taxon>
        <taxon>Eubacteriales</taxon>
        <taxon>Eubacteriaceae</taxon>
        <taxon>Pseudoramibacter</taxon>
    </lineage>
</organism>
<dbReference type="EMBL" id="VOGB01000004">
    <property type="protein sequence ID" value="MQM73003.1"/>
    <property type="molecule type" value="Genomic_DNA"/>
</dbReference>
<proteinExistence type="predicted"/>